<feature type="chain" id="PRO_5038949171" evidence="1">
    <location>
        <begin position="20"/>
        <end position="158"/>
    </location>
</feature>
<accession>A0A3S2UCV1</accession>
<dbReference type="PROSITE" id="PS51257">
    <property type="entry name" value="PROKAR_LIPOPROTEIN"/>
    <property type="match status" value="1"/>
</dbReference>
<name>A0A3S2UCV1_9BACI</name>
<reference evidence="2 3" key="1">
    <citation type="submission" date="2019-01" db="EMBL/GenBank/DDBJ databases">
        <title>Bacillus sp. M5HDSG1-1, whole genome shotgun sequence.</title>
        <authorList>
            <person name="Tuo L."/>
        </authorList>
    </citation>
    <scope>NUCLEOTIDE SEQUENCE [LARGE SCALE GENOMIC DNA]</scope>
    <source>
        <strain evidence="2 3">M5HDSG1-1</strain>
    </source>
</reference>
<proteinExistence type="predicted"/>
<evidence type="ECO:0000256" key="1">
    <source>
        <dbReference type="SAM" id="SignalP"/>
    </source>
</evidence>
<organism evidence="2 3">
    <name type="scientific">Niallia taxi</name>
    <dbReference type="NCBI Taxonomy" id="2499688"/>
    <lineage>
        <taxon>Bacteria</taxon>
        <taxon>Bacillati</taxon>
        <taxon>Bacillota</taxon>
        <taxon>Bacilli</taxon>
        <taxon>Bacillales</taxon>
        <taxon>Bacillaceae</taxon>
        <taxon>Niallia</taxon>
    </lineage>
</organism>
<evidence type="ECO:0000313" key="3">
    <source>
        <dbReference type="Proteomes" id="UP000288024"/>
    </source>
</evidence>
<comment type="caution">
    <text evidence="2">The sequence shown here is derived from an EMBL/GenBank/DDBJ whole genome shotgun (WGS) entry which is preliminary data.</text>
</comment>
<evidence type="ECO:0000313" key="2">
    <source>
        <dbReference type="EMBL" id="RVT67535.1"/>
    </source>
</evidence>
<keyword evidence="3" id="KW-1185">Reference proteome</keyword>
<keyword evidence="1" id="KW-0732">Signal</keyword>
<dbReference type="Proteomes" id="UP000288024">
    <property type="component" value="Unassembled WGS sequence"/>
</dbReference>
<gene>
    <name evidence="2" type="ORF">EM808_03385</name>
</gene>
<dbReference type="EMBL" id="RZTZ01000001">
    <property type="protein sequence ID" value="RVT67535.1"/>
    <property type="molecule type" value="Genomic_DNA"/>
</dbReference>
<feature type="signal peptide" evidence="1">
    <location>
        <begin position="1"/>
        <end position="19"/>
    </location>
</feature>
<protein>
    <submittedName>
        <fullName evidence="2">Sporulation protein</fullName>
    </submittedName>
</protein>
<dbReference type="RefSeq" id="WP_127735824.1">
    <property type="nucleotide sequence ID" value="NZ_CAJCKN010000052.1"/>
</dbReference>
<sequence>MTYKKRFLGLFIIMLLVLTGCEESSPSSGTALFTKVNPAPLTITKNPDQLEQILVEQVKDEASSIKSIYDVAVIKGSKDILVAYKVKHMSRFRMKGIESDLNKILSDKFPDHTFTVSSDYKIFLESIRLGDKMKDKDYSEKQADKRLKEIINLTNELT</sequence>
<dbReference type="AlphaFoldDB" id="A0A3S2UCV1"/>